<dbReference type="Pfam" id="PF01161">
    <property type="entry name" value="PBP"/>
    <property type="match status" value="1"/>
</dbReference>
<dbReference type="InterPro" id="IPR035810">
    <property type="entry name" value="PEBP_euk"/>
</dbReference>
<sequence>MTSLAASIVVLTILHLIQAQENEIVKAMLLNEVIPDVLDEGPKEVLKVTFDNGAKVNMGNELTPTQVQNQPHVEWDSEEGAYYTLLMTEPDAPSRADKSVGEWQHWLVGNIAGNDVAKGTLLSGYQGSGPMLGTGLHRYVYLLFKQPHQLEFDEKFSPNTTTEGRPLFSTRKFMKKYNLETPIAGNFYEAQYDEIAGVLLAQLGF</sequence>
<dbReference type="InterPro" id="IPR036610">
    <property type="entry name" value="PEBP-like_sf"/>
</dbReference>
<dbReference type="Gene3D" id="3.90.280.10">
    <property type="entry name" value="PEBP-like"/>
    <property type="match status" value="1"/>
</dbReference>
<dbReference type="KEGG" id="scac:106082254"/>
<proteinExistence type="predicted"/>
<dbReference type="SUPFAM" id="SSF49777">
    <property type="entry name" value="PEBP-like"/>
    <property type="match status" value="1"/>
</dbReference>
<protein>
    <recommendedName>
        <fullName evidence="4">Phosphatidylethanolamine-binding protein</fullName>
    </recommendedName>
</protein>
<dbReference type="STRING" id="35570.A0A1I8QCD4"/>
<dbReference type="AlphaFoldDB" id="A0A1I8QCD4"/>
<accession>A0A1I8QCD4</accession>
<evidence type="ECO:0000313" key="3">
    <source>
        <dbReference type="Proteomes" id="UP000095300"/>
    </source>
</evidence>
<gene>
    <name evidence="2" type="primary">106082254</name>
</gene>
<organism evidence="2 3">
    <name type="scientific">Stomoxys calcitrans</name>
    <name type="common">Stable fly</name>
    <name type="synonym">Conops calcitrans</name>
    <dbReference type="NCBI Taxonomy" id="35570"/>
    <lineage>
        <taxon>Eukaryota</taxon>
        <taxon>Metazoa</taxon>
        <taxon>Ecdysozoa</taxon>
        <taxon>Arthropoda</taxon>
        <taxon>Hexapoda</taxon>
        <taxon>Insecta</taxon>
        <taxon>Pterygota</taxon>
        <taxon>Neoptera</taxon>
        <taxon>Endopterygota</taxon>
        <taxon>Diptera</taxon>
        <taxon>Brachycera</taxon>
        <taxon>Muscomorpha</taxon>
        <taxon>Muscoidea</taxon>
        <taxon>Muscidae</taxon>
        <taxon>Stomoxys</taxon>
    </lineage>
</organism>
<dbReference type="EnsemblMetazoa" id="SCAU015863-RA">
    <property type="protein sequence ID" value="SCAU015863-PA"/>
    <property type="gene ID" value="SCAU015863"/>
</dbReference>
<dbReference type="Proteomes" id="UP000095300">
    <property type="component" value="Unassembled WGS sequence"/>
</dbReference>
<dbReference type="OrthoDB" id="2506647at2759"/>
<evidence type="ECO:0008006" key="4">
    <source>
        <dbReference type="Google" id="ProtNLM"/>
    </source>
</evidence>
<reference evidence="2" key="1">
    <citation type="submission" date="2020-05" db="UniProtKB">
        <authorList>
            <consortium name="EnsemblMetazoa"/>
        </authorList>
    </citation>
    <scope>IDENTIFICATION</scope>
    <source>
        <strain evidence="2">USDA</strain>
    </source>
</reference>
<evidence type="ECO:0000313" key="2">
    <source>
        <dbReference type="EnsemblMetazoa" id="SCAU015863-PA"/>
    </source>
</evidence>
<name>A0A1I8QCD4_STOCA</name>
<feature type="chain" id="PRO_5009328070" description="Phosphatidylethanolamine-binding protein" evidence="1">
    <location>
        <begin position="20"/>
        <end position="205"/>
    </location>
</feature>
<dbReference type="InterPro" id="IPR008914">
    <property type="entry name" value="PEBP"/>
</dbReference>
<dbReference type="CDD" id="cd00866">
    <property type="entry name" value="PEBP_euk"/>
    <property type="match status" value="1"/>
</dbReference>
<dbReference type="PANTHER" id="PTHR11362:SF82">
    <property type="entry name" value="PHOSPHATIDYLETHANOLAMINE-BINDING PROTEIN 4"/>
    <property type="match status" value="1"/>
</dbReference>
<dbReference type="VEuPathDB" id="VectorBase:SCAU015863"/>
<evidence type="ECO:0000256" key="1">
    <source>
        <dbReference type="SAM" id="SignalP"/>
    </source>
</evidence>
<feature type="signal peptide" evidence="1">
    <location>
        <begin position="1"/>
        <end position="19"/>
    </location>
</feature>
<keyword evidence="3" id="KW-1185">Reference proteome</keyword>
<dbReference type="PANTHER" id="PTHR11362">
    <property type="entry name" value="PHOSPHATIDYLETHANOLAMINE-BINDING PROTEIN"/>
    <property type="match status" value="1"/>
</dbReference>
<keyword evidence="1" id="KW-0732">Signal</keyword>